<evidence type="ECO:0000256" key="6">
    <source>
        <dbReference type="ARBA" id="ARBA00022989"/>
    </source>
</evidence>
<evidence type="ECO:0000256" key="2">
    <source>
        <dbReference type="ARBA" id="ARBA00009212"/>
    </source>
</evidence>
<dbReference type="PANTHER" id="PTHR34702">
    <property type="entry name" value="NA(+)/H(+) ANTIPORTER SUBUNIT F1"/>
    <property type="match status" value="1"/>
</dbReference>
<evidence type="ECO:0000256" key="4">
    <source>
        <dbReference type="ARBA" id="ARBA00022475"/>
    </source>
</evidence>
<keyword evidence="3" id="KW-0813">Transport</keyword>
<proteinExistence type="inferred from homology"/>
<protein>
    <submittedName>
        <fullName evidence="9">Sodium:proton antiporter</fullName>
    </submittedName>
</protein>
<evidence type="ECO:0000313" key="10">
    <source>
        <dbReference type="Proteomes" id="UP000464507"/>
    </source>
</evidence>
<comment type="subcellular location">
    <subcellularLocation>
        <location evidence="1">Cell membrane</location>
        <topology evidence="1">Multi-pass membrane protein</topology>
    </subcellularLocation>
</comment>
<dbReference type="EMBL" id="CP017146">
    <property type="protein sequence ID" value="QHO71246.1"/>
    <property type="molecule type" value="Genomic_DNA"/>
</dbReference>
<feature type="transmembrane region" description="Helical" evidence="8">
    <location>
        <begin position="49"/>
        <end position="68"/>
    </location>
</feature>
<keyword evidence="6 8" id="KW-1133">Transmembrane helix</keyword>
<evidence type="ECO:0000256" key="3">
    <source>
        <dbReference type="ARBA" id="ARBA00022448"/>
    </source>
</evidence>
<gene>
    <name evidence="9" type="ORF">BHD05_15030</name>
</gene>
<evidence type="ECO:0000256" key="5">
    <source>
        <dbReference type="ARBA" id="ARBA00022692"/>
    </source>
</evidence>
<dbReference type="Proteomes" id="UP000464507">
    <property type="component" value="Chromosome"/>
</dbReference>
<keyword evidence="7 8" id="KW-0472">Membrane</keyword>
<keyword evidence="5 8" id="KW-0812">Transmembrane</keyword>
<accession>A0A7L5AMC8</accession>
<dbReference type="GO" id="GO:0005886">
    <property type="term" value="C:plasma membrane"/>
    <property type="evidence" value="ECO:0007669"/>
    <property type="project" value="UniProtKB-SubCell"/>
</dbReference>
<name>A0A7L5AMC8_9MICO</name>
<keyword evidence="4" id="KW-1003">Cell membrane</keyword>
<dbReference type="OrthoDB" id="3733837at2"/>
<dbReference type="PANTHER" id="PTHR34702:SF1">
    <property type="entry name" value="NA(+)_H(+) ANTIPORTER SUBUNIT F"/>
    <property type="match status" value="1"/>
</dbReference>
<evidence type="ECO:0000256" key="1">
    <source>
        <dbReference type="ARBA" id="ARBA00004651"/>
    </source>
</evidence>
<sequence length="81" mass="8358">MFTVGALASVYRVVRGPSLIDRVIASDVLLTTLILAAGAEMVYNGHTRSIPLMVALAATAVLGSIAVARHVSPKDSAKANP</sequence>
<keyword evidence="10" id="KW-1185">Reference proteome</keyword>
<dbReference type="GO" id="GO:0015385">
    <property type="term" value="F:sodium:proton antiporter activity"/>
    <property type="evidence" value="ECO:0007669"/>
    <property type="project" value="TreeGrafter"/>
</dbReference>
<evidence type="ECO:0000313" key="9">
    <source>
        <dbReference type="EMBL" id="QHO71246.1"/>
    </source>
</evidence>
<organism evidence="9 10">
    <name type="scientific">Marisediminicola antarctica</name>
    <dbReference type="NCBI Taxonomy" id="674079"/>
    <lineage>
        <taxon>Bacteria</taxon>
        <taxon>Bacillati</taxon>
        <taxon>Actinomycetota</taxon>
        <taxon>Actinomycetes</taxon>
        <taxon>Micrococcales</taxon>
        <taxon>Microbacteriaceae</taxon>
        <taxon>Marisediminicola</taxon>
    </lineage>
</organism>
<dbReference type="KEGG" id="mant:BHD05_15030"/>
<dbReference type="InterPro" id="IPR007208">
    <property type="entry name" value="MrpF/PhaF-like"/>
</dbReference>
<comment type="similarity">
    <text evidence="2">Belongs to the CPA3 antiporters (TC 2.A.63) subunit F family.</text>
</comment>
<evidence type="ECO:0000256" key="8">
    <source>
        <dbReference type="SAM" id="Phobius"/>
    </source>
</evidence>
<evidence type="ECO:0000256" key="7">
    <source>
        <dbReference type="ARBA" id="ARBA00023136"/>
    </source>
</evidence>
<dbReference type="AlphaFoldDB" id="A0A7L5AMC8"/>
<reference evidence="9 10" key="1">
    <citation type="submission" date="2016-09" db="EMBL/GenBank/DDBJ databases">
        <title>Complete genome sequence of microbes from the polar regions.</title>
        <authorList>
            <person name="Liao L."/>
            <person name="Chen B."/>
        </authorList>
    </citation>
    <scope>NUCLEOTIDE SEQUENCE [LARGE SCALE GENOMIC DNA]</scope>
    <source>
        <strain evidence="9 10">ZS314</strain>
    </source>
</reference>
<feature type="transmembrane region" description="Helical" evidence="8">
    <location>
        <begin position="23"/>
        <end position="43"/>
    </location>
</feature>
<dbReference type="Pfam" id="PF04066">
    <property type="entry name" value="MrpF_PhaF"/>
    <property type="match status" value="1"/>
</dbReference>